<dbReference type="Proteomes" id="UP000322362">
    <property type="component" value="Unassembled WGS sequence"/>
</dbReference>
<name>A0A5D4GT95_9SPHI</name>
<dbReference type="EMBL" id="VTAV01000025">
    <property type="protein sequence ID" value="TYR31292.1"/>
    <property type="molecule type" value="Genomic_DNA"/>
</dbReference>
<evidence type="ECO:0000313" key="1">
    <source>
        <dbReference type="EMBL" id="TYR31292.1"/>
    </source>
</evidence>
<keyword evidence="2" id="KW-1185">Reference proteome</keyword>
<dbReference type="AlphaFoldDB" id="A0A5D4GT95"/>
<accession>A0A5D4GT95</accession>
<sequence length="88" mass="10072">MTVQIIEKERIGEYKIIPAEIDNTTALYGKLRSAQRLGNEFKSKTTIVFQTEDGPKRVETTVWSLTEQYVQIKNGVLIPLKSIIKVDF</sequence>
<organism evidence="1 2">
    <name type="scientific">Sphingobacterium phlebotomi</name>
    <dbReference type="NCBI Taxonomy" id="2605433"/>
    <lineage>
        <taxon>Bacteria</taxon>
        <taxon>Pseudomonadati</taxon>
        <taxon>Bacteroidota</taxon>
        <taxon>Sphingobacteriia</taxon>
        <taxon>Sphingobacteriales</taxon>
        <taxon>Sphingobacteriaceae</taxon>
        <taxon>Sphingobacterium</taxon>
    </lineage>
</organism>
<evidence type="ECO:0000313" key="2">
    <source>
        <dbReference type="Proteomes" id="UP000322362"/>
    </source>
</evidence>
<reference evidence="1 2" key="1">
    <citation type="submission" date="2019-08" db="EMBL/GenBank/DDBJ databases">
        <title>Phlebobacter frassis gen. nov. sp. nov., a new member of family Sphingobacteriaceae isolated from sand fly rearing media.</title>
        <authorList>
            <person name="Kakumanu M.L."/>
            <person name="Marayati B.F."/>
            <person name="Wada-Katsumata A."/>
            <person name="Wasserberg G."/>
            <person name="Schal C."/>
            <person name="Apperson C.S."/>
            <person name="Ponnusamy L."/>
        </authorList>
    </citation>
    <scope>NUCLEOTIDE SEQUENCE [LARGE SCALE GENOMIC DNA]</scope>
    <source>
        <strain evidence="1 2">SSI9</strain>
    </source>
</reference>
<dbReference type="RefSeq" id="WP_148921215.1">
    <property type="nucleotide sequence ID" value="NZ_VTAV01000025.1"/>
</dbReference>
<gene>
    <name evidence="1" type="ORF">FXV77_21030</name>
</gene>
<protein>
    <submittedName>
        <fullName evidence="1">Uncharacterized protein</fullName>
    </submittedName>
</protein>
<comment type="caution">
    <text evidence="1">The sequence shown here is derived from an EMBL/GenBank/DDBJ whole genome shotgun (WGS) entry which is preliminary data.</text>
</comment>
<proteinExistence type="predicted"/>